<protein>
    <submittedName>
        <fullName evidence="3">Tetratricopeptide repeat protein</fullName>
    </submittedName>
</protein>
<evidence type="ECO:0000256" key="2">
    <source>
        <dbReference type="SAM" id="Phobius"/>
    </source>
</evidence>
<dbReference type="InterPro" id="IPR011990">
    <property type="entry name" value="TPR-like_helical_dom_sf"/>
</dbReference>
<keyword evidence="4" id="KW-1185">Reference proteome</keyword>
<dbReference type="SUPFAM" id="SSF48452">
    <property type="entry name" value="TPR-like"/>
    <property type="match status" value="1"/>
</dbReference>
<name>A0A540WWM6_9BACT</name>
<keyword evidence="2" id="KW-0812">Transmembrane</keyword>
<feature type="transmembrane region" description="Helical" evidence="2">
    <location>
        <begin position="241"/>
        <end position="263"/>
    </location>
</feature>
<evidence type="ECO:0000256" key="1">
    <source>
        <dbReference type="SAM" id="MobiDB-lite"/>
    </source>
</evidence>
<sequence>MMSLTLALAGAASAQPVVSRATRIATAPDAFQERLRDAARLYEELAYEQALLALSDAKALARTEDERADALLYEGLVLADLGQRQKSLVAFRQGLTLRPLASLPVKVSPKVQRDFENVRREVSRDLARNAPPNAGSTGATAMPEPKVPHSDNLERPIQEVPEVALVPVHPEEEAAELRMAPPNGALSRLRPISMVLAGAGLAAGGVGSYFGLRSRGNIQNAREATQVDAQRGHLDSARGQALAANVLFGVAVTSVAGAVITYFTGSEPENEEVHP</sequence>
<organism evidence="3 4">
    <name type="scientific">Myxococcus llanfairpwllgwyngyllgogerychwyrndrobwllllantysiliogogogochensis</name>
    <dbReference type="NCBI Taxonomy" id="2590453"/>
    <lineage>
        <taxon>Bacteria</taxon>
        <taxon>Pseudomonadati</taxon>
        <taxon>Myxococcota</taxon>
        <taxon>Myxococcia</taxon>
        <taxon>Myxococcales</taxon>
        <taxon>Cystobacterineae</taxon>
        <taxon>Myxococcaceae</taxon>
        <taxon>Myxococcus</taxon>
    </lineage>
</organism>
<evidence type="ECO:0000313" key="4">
    <source>
        <dbReference type="Proteomes" id="UP000315369"/>
    </source>
</evidence>
<gene>
    <name evidence="3" type="ORF">FJV41_24095</name>
</gene>
<dbReference type="Proteomes" id="UP000315369">
    <property type="component" value="Unassembled WGS sequence"/>
</dbReference>
<proteinExistence type="predicted"/>
<dbReference type="OrthoDB" id="5382855at2"/>
<reference evidence="3 4" key="1">
    <citation type="submission" date="2019-06" db="EMBL/GenBank/DDBJ databases">
        <authorList>
            <person name="Livingstone P."/>
            <person name="Whitworth D."/>
        </authorList>
    </citation>
    <scope>NUCLEOTIDE SEQUENCE [LARGE SCALE GENOMIC DNA]</scope>
    <source>
        <strain evidence="3 4">AM401</strain>
    </source>
</reference>
<feature type="transmembrane region" description="Helical" evidence="2">
    <location>
        <begin position="192"/>
        <end position="212"/>
    </location>
</feature>
<evidence type="ECO:0000313" key="3">
    <source>
        <dbReference type="EMBL" id="TQF13409.1"/>
    </source>
</evidence>
<accession>A0A540WWM6</accession>
<feature type="region of interest" description="Disordered" evidence="1">
    <location>
        <begin position="121"/>
        <end position="152"/>
    </location>
</feature>
<comment type="caution">
    <text evidence="3">The sequence shown here is derived from an EMBL/GenBank/DDBJ whole genome shotgun (WGS) entry which is preliminary data.</text>
</comment>
<keyword evidence="2" id="KW-1133">Transmembrane helix</keyword>
<dbReference type="EMBL" id="VIFM01000101">
    <property type="protein sequence ID" value="TQF13409.1"/>
    <property type="molecule type" value="Genomic_DNA"/>
</dbReference>
<dbReference type="AlphaFoldDB" id="A0A540WWM6"/>
<keyword evidence="2" id="KW-0472">Membrane</keyword>